<dbReference type="EMBL" id="JAUQOM010000035">
    <property type="protein sequence ID" value="MDO7837522.1"/>
    <property type="molecule type" value="Genomic_DNA"/>
</dbReference>
<organism evidence="2 3">
    <name type="scientific">Sphingobium cyanobacteriorum</name>
    <dbReference type="NCBI Taxonomy" id="3063954"/>
    <lineage>
        <taxon>Bacteria</taxon>
        <taxon>Pseudomonadati</taxon>
        <taxon>Pseudomonadota</taxon>
        <taxon>Alphaproteobacteria</taxon>
        <taxon>Sphingomonadales</taxon>
        <taxon>Sphingomonadaceae</taxon>
        <taxon>Sphingobium</taxon>
    </lineage>
</organism>
<dbReference type="Pfam" id="PF01177">
    <property type="entry name" value="Asp_Glu_race"/>
    <property type="match status" value="1"/>
</dbReference>
<keyword evidence="3" id="KW-1185">Reference proteome</keyword>
<comment type="caution">
    <text evidence="2">The sequence shown here is derived from an EMBL/GenBank/DDBJ whole genome shotgun (WGS) entry which is preliminary data.</text>
</comment>
<dbReference type="Proteomes" id="UP001176471">
    <property type="component" value="Unassembled WGS sequence"/>
</dbReference>
<comment type="similarity">
    <text evidence="1">Belongs to the HyuE racemase family.</text>
</comment>
<reference evidence="2" key="1">
    <citation type="submission" date="2023-07" db="EMBL/GenBank/DDBJ databases">
        <title>Bacterial whole genome sequence for Sphingobium sp. HBC34.</title>
        <authorList>
            <person name="Le V."/>
            <person name="Ko S.-R."/>
            <person name="Ahn C.-Y."/>
            <person name="Oh H.-M."/>
        </authorList>
    </citation>
    <scope>NUCLEOTIDE SEQUENCE</scope>
    <source>
        <strain evidence="2">HBC34</strain>
    </source>
</reference>
<sequence>MQPEMRPRIALIHALSDSVGPCRAAFARLWPEAYCFDLLDTSLSQDRAAIGQLDASIMHRVQALADYAEASGGEAGTTQALLFTCSAFGPAIESVQRLTRLPVFKPNEAAFIAAVTMASSIGLVVTFEASFESLSNELRRYAEITGRSVAIQGVVAKGALTALQAGDGARHDTLVAEAAATLRSADMIVLGQFSLARAAQEVERRTCLPVITTPEAAVLGLRRALGARQSARTAQG</sequence>
<gene>
    <name evidence="2" type="ORF">Q4610_21000</name>
</gene>
<dbReference type="RefSeq" id="WP_304537774.1">
    <property type="nucleotide sequence ID" value="NZ_JAUQOM010000035.1"/>
</dbReference>
<evidence type="ECO:0000313" key="2">
    <source>
        <dbReference type="EMBL" id="MDO7837522.1"/>
    </source>
</evidence>
<name>A0ABT8ZSK7_9SPHN</name>
<protein>
    <submittedName>
        <fullName evidence="2">Aspartate/glutamate racemase family protein</fullName>
    </submittedName>
</protein>
<evidence type="ECO:0000256" key="1">
    <source>
        <dbReference type="ARBA" id="ARBA00038414"/>
    </source>
</evidence>
<dbReference type="Gene3D" id="3.40.50.12500">
    <property type="match status" value="1"/>
</dbReference>
<evidence type="ECO:0000313" key="3">
    <source>
        <dbReference type="Proteomes" id="UP001176471"/>
    </source>
</evidence>
<dbReference type="InterPro" id="IPR053714">
    <property type="entry name" value="Iso_Racemase_Enz_sf"/>
</dbReference>
<dbReference type="InterPro" id="IPR015942">
    <property type="entry name" value="Asp/Glu/hydantoin_racemase"/>
</dbReference>
<accession>A0ABT8ZSK7</accession>
<proteinExistence type="inferred from homology"/>